<evidence type="ECO:0000313" key="1">
    <source>
        <dbReference type="EMBL" id="KIJ05243.1"/>
    </source>
</evidence>
<gene>
    <name evidence="1" type="ORF">PAXINDRAFT_93727</name>
</gene>
<dbReference type="Proteomes" id="UP000053647">
    <property type="component" value="Unassembled WGS sequence"/>
</dbReference>
<evidence type="ECO:0000313" key="2">
    <source>
        <dbReference type="Proteomes" id="UP000053647"/>
    </source>
</evidence>
<dbReference type="EMBL" id="KN821128">
    <property type="protein sequence ID" value="KIJ05243.1"/>
    <property type="molecule type" value="Genomic_DNA"/>
</dbReference>
<organism evidence="1 2">
    <name type="scientific">Paxillus involutus ATCC 200175</name>
    <dbReference type="NCBI Taxonomy" id="664439"/>
    <lineage>
        <taxon>Eukaryota</taxon>
        <taxon>Fungi</taxon>
        <taxon>Dikarya</taxon>
        <taxon>Basidiomycota</taxon>
        <taxon>Agaricomycotina</taxon>
        <taxon>Agaricomycetes</taxon>
        <taxon>Agaricomycetidae</taxon>
        <taxon>Boletales</taxon>
        <taxon>Paxilineae</taxon>
        <taxon>Paxillaceae</taxon>
        <taxon>Paxillus</taxon>
    </lineage>
</organism>
<dbReference type="HOGENOM" id="CLU_154299_1_0_1"/>
<protein>
    <submittedName>
        <fullName evidence="1">Uncharacterized protein</fullName>
    </submittedName>
</protein>
<reference evidence="1 2" key="1">
    <citation type="submission" date="2014-06" db="EMBL/GenBank/DDBJ databases">
        <authorList>
            <consortium name="DOE Joint Genome Institute"/>
            <person name="Kuo A."/>
            <person name="Kohler A."/>
            <person name="Nagy L.G."/>
            <person name="Floudas D."/>
            <person name="Copeland A."/>
            <person name="Barry K.W."/>
            <person name="Cichocki N."/>
            <person name="Veneault-Fourrey C."/>
            <person name="LaButti K."/>
            <person name="Lindquist E.A."/>
            <person name="Lipzen A."/>
            <person name="Lundell T."/>
            <person name="Morin E."/>
            <person name="Murat C."/>
            <person name="Sun H."/>
            <person name="Tunlid A."/>
            <person name="Henrissat B."/>
            <person name="Grigoriev I.V."/>
            <person name="Hibbett D.S."/>
            <person name="Martin F."/>
            <person name="Nordberg H.P."/>
            <person name="Cantor M.N."/>
            <person name="Hua S.X."/>
        </authorList>
    </citation>
    <scope>NUCLEOTIDE SEQUENCE [LARGE SCALE GENOMIC DNA]</scope>
    <source>
        <strain evidence="1 2">ATCC 200175</strain>
    </source>
</reference>
<reference evidence="2" key="2">
    <citation type="submission" date="2015-01" db="EMBL/GenBank/DDBJ databases">
        <title>Evolutionary Origins and Diversification of the Mycorrhizal Mutualists.</title>
        <authorList>
            <consortium name="DOE Joint Genome Institute"/>
            <consortium name="Mycorrhizal Genomics Consortium"/>
            <person name="Kohler A."/>
            <person name="Kuo A."/>
            <person name="Nagy L.G."/>
            <person name="Floudas D."/>
            <person name="Copeland A."/>
            <person name="Barry K.W."/>
            <person name="Cichocki N."/>
            <person name="Veneault-Fourrey C."/>
            <person name="LaButti K."/>
            <person name="Lindquist E.A."/>
            <person name="Lipzen A."/>
            <person name="Lundell T."/>
            <person name="Morin E."/>
            <person name="Murat C."/>
            <person name="Riley R."/>
            <person name="Ohm R."/>
            <person name="Sun H."/>
            <person name="Tunlid A."/>
            <person name="Henrissat B."/>
            <person name="Grigoriev I.V."/>
            <person name="Hibbett D.S."/>
            <person name="Martin F."/>
        </authorList>
    </citation>
    <scope>NUCLEOTIDE SEQUENCE [LARGE SCALE GENOMIC DNA]</scope>
    <source>
        <strain evidence="2">ATCC 200175</strain>
    </source>
</reference>
<name>A0A0C9T164_PAXIN</name>
<proteinExistence type="predicted"/>
<keyword evidence="2" id="KW-1185">Reference proteome</keyword>
<dbReference type="OrthoDB" id="2669721at2759"/>
<dbReference type="AlphaFoldDB" id="A0A0C9T164"/>
<sequence>MVSRLCASIPLSNTNSLLCSWELEFEVLYYQLKESCIHFVHPAVHQVLHLVTEAIQKGPPIFYAHWTMEHTIGNLEQKIQQPSKPFSNLAQEDM</sequence>
<accession>A0A0C9T164</accession>